<dbReference type="GO" id="GO:0005829">
    <property type="term" value="C:cytosol"/>
    <property type="evidence" value="ECO:0007669"/>
    <property type="project" value="TreeGrafter"/>
</dbReference>
<comment type="catalytic activity">
    <reaction evidence="15 16">
        <text>DNA(n) + a 2'-deoxyribonucleoside 5'-triphosphate = DNA(n+1) + diphosphate</text>
        <dbReference type="Rhea" id="RHEA:22508"/>
        <dbReference type="Rhea" id="RHEA-COMP:17339"/>
        <dbReference type="Rhea" id="RHEA-COMP:17340"/>
        <dbReference type="ChEBI" id="CHEBI:33019"/>
        <dbReference type="ChEBI" id="CHEBI:61560"/>
        <dbReference type="ChEBI" id="CHEBI:173112"/>
        <dbReference type="EC" id="2.7.7.7"/>
    </reaction>
</comment>
<comment type="similarity">
    <text evidence="2 16">Belongs to the DNA polymerase type-Y family.</text>
</comment>
<keyword evidence="11 16" id="KW-0460">Magnesium</keyword>
<dbReference type="CDD" id="cd03586">
    <property type="entry name" value="PolY_Pol_IV_kappa"/>
    <property type="match status" value="1"/>
</dbReference>
<comment type="subunit">
    <text evidence="3 16">Monomer.</text>
</comment>
<comment type="subcellular location">
    <subcellularLocation>
        <location evidence="1 16">Cytoplasm</location>
    </subcellularLocation>
</comment>
<dbReference type="RefSeq" id="WP_205729509.1">
    <property type="nucleotide sequence ID" value="NZ_JACVEL010000004.1"/>
</dbReference>
<dbReference type="Gene3D" id="3.40.1170.60">
    <property type="match status" value="1"/>
</dbReference>
<accession>A0A8J6TZM3</accession>
<evidence type="ECO:0000256" key="1">
    <source>
        <dbReference type="ARBA" id="ARBA00004496"/>
    </source>
</evidence>
<keyword evidence="13 16" id="KW-0238">DNA-binding</keyword>
<evidence type="ECO:0000256" key="3">
    <source>
        <dbReference type="ARBA" id="ARBA00011245"/>
    </source>
</evidence>
<dbReference type="GO" id="GO:0003887">
    <property type="term" value="F:DNA-directed DNA polymerase activity"/>
    <property type="evidence" value="ECO:0007669"/>
    <property type="project" value="UniProtKB-UniRule"/>
</dbReference>
<feature type="domain" description="UmuC" evidence="17">
    <location>
        <begin position="4"/>
        <end position="184"/>
    </location>
</feature>
<keyword evidence="14 16" id="KW-0234">DNA repair</keyword>
<dbReference type="AlphaFoldDB" id="A0A8J6TZM3"/>
<keyword evidence="10 16" id="KW-0227">DNA damage</keyword>
<comment type="cofactor">
    <cofactor evidence="16">
        <name>Mg(2+)</name>
        <dbReference type="ChEBI" id="CHEBI:18420"/>
    </cofactor>
    <text evidence="16">Binds 2 magnesium ions per subunit.</text>
</comment>
<dbReference type="InterPro" id="IPR043128">
    <property type="entry name" value="Rev_trsase/Diguanyl_cyclase"/>
</dbReference>
<evidence type="ECO:0000256" key="9">
    <source>
        <dbReference type="ARBA" id="ARBA00022723"/>
    </source>
</evidence>
<organism evidence="18 19">
    <name type="scientific">Taishania pollutisoli</name>
    <dbReference type="NCBI Taxonomy" id="2766479"/>
    <lineage>
        <taxon>Bacteria</taxon>
        <taxon>Pseudomonadati</taxon>
        <taxon>Bacteroidota</taxon>
        <taxon>Flavobacteriia</taxon>
        <taxon>Flavobacteriales</taxon>
        <taxon>Crocinitomicaceae</taxon>
        <taxon>Taishania</taxon>
    </lineage>
</organism>
<reference evidence="18" key="1">
    <citation type="submission" date="2020-09" db="EMBL/GenBank/DDBJ databases">
        <title>Taishania pollutisoli gen. nov., sp. nov., Isolated from Tetrabromobisphenol A-Contaminated Soil.</title>
        <authorList>
            <person name="Chen Q."/>
        </authorList>
    </citation>
    <scope>NUCLEOTIDE SEQUENCE</scope>
    <source>
        <strain evidence="18">CZZ-1</strain>
    </source>
</reference>
<dbReference type="Gene3D" id="3.30.70.270">
    <property type="match status" value="1"/>
</dbReference>
<keyword evidence="6 16" id="KW-0808">Transferase</keyword>
<evidence type="ECO:0000256" key="11">
    <source>
        <dbReference type="ARBA" id="ARBA00022842"/>
    </source>
</evidence>
<dbReference type="Pfam" id="PF11799">
    <property type="entry name" value="IMS_C"/>
    <property type="match status" value="1"/>
</dbReference>
<dbReference type="NCBIfam" id="NF010731">
    <property type="entry name" value="PRK14133.1"/>
    <property type="match status" value="1"/>
</dbReference>
<dbReference type="Gene3D" id="1.10.150.20">
    <property type="entry name" value="5' to 3' exonuclease, C-terminal subdomain"/>
    <property type="match status" value="1"/>
</dbReference>
<keyword evidence="7 16" id="KW-0548">Nucleotidyltransferase</keyword>
<dbReference type="GO" id="GO:0000287">
    <property type="term" value="F:magnesium ion binding"/>
    <property type="evidence" value="ECO:0007669"/>
    <property type="project" value="UniProtKB-UniRule"/>
</dbReference>
<gene>
    <name evidence="16 18" type="primary">dinB</name>
    <name evidence="18" type="ORF">H9Y05_07415</name>
</gene>
<dbReference type="GO" id="GO:0009432">
    <property type="term" value="P:SOS response"/>
    <property type="evidence" value="ECO:0007669"/>
    <property type="project" value="TreeGrafter"/>
</dbReference>
<dbReference type="FunFam" id="3.30.1490.100:FF:000004">
    <property type="entry name" value="DNA polymerase IV"/>
    <property type="match status" value="1"/>
</dbReference>
<evidence type="ECO:0000256" key="2">
    <source>
        <dbReference type="ARBA" id="ARBA00010945"/>
    </source>
</evidence>
<evidence type="ECO:0000256" key="7">
    <source>
        <dbReference type="ARBA" id="ARBA00022695"/>
    </source>
</evidence>
<evidence type="ECO:0000256" key="13">
    <source>
        <dbReference type="ARBA" id="ARBA00023125"/>
    </source>
</evidence>
<protein>
    <recommendedName>
        <fullName evidence="16">DNA polymerase IV</fullName>
        <shortName evidence="16">Pol IV</shortName>
        <ecNumber evidence="16">2.7.7.7</ecNumber>
    </recommendedName>
</protein>
<evidence type="ECO:0000256" key="10">
    <source>
        <dbReference type="ARBA" id="ARBA00022763"/>
    </source>
</evidence>
<dbReference type="EMBL" id="JACVEL010000004">
    <property type="protein sequence ID" value="MBC9812308.1"/>
    <property type="molecule type" value="Genomic_DNA"/>
</dbReference>
<comment type="caution">
    <text evidence="18">The sequence shown here is derived from an EMBL/GenBank/DDBJ whole genome shotgun (WGS) entry which is preliminary data.</text>
</comment>
<dbReference type="InterPro" id="IPR043502">
    <property type="entry name" value="DNA/RNA_pol_sf"/>
</dbReference>
<evidence type="ECO:0000313" key="19">
    <source>
        <dbReference type="Proteomes" id="UP000652681"/>
    </source>
</evidence>
<dbReference type="HAMAP" id="MF_01113">
    <property type="entry name" value="DNApol_IV"/>
    <property type="match status" value="1"/>
</dbReference>
<proteinExistence type="inferred from homology"/>
<dbReference type="GO" id="GO:0006281">
    <property type="term" value="P:DNA repair"/>
    <property type="evidence" value="ECO:0007669"/>
    <property type="project" value="UniProtKB-UniRule"/>
</dbReference>
<comment type="function">
    <text evidence="16">Poorly processive, error-prone DNA polymerase involved in untargeted mutagenesis. Copies undamaged DNA at stalled replication forks, which arise in vivo from mismatched or misaligned primer ends. These misaligned primers can be extended by PolIV. Exhibits no 3'-5' exonuclease (proofreading) activity. May be involved in translesional synthesis, in conjunction with the beta clamp from PolIII.</text>
</comment>
<dbReference type="SUPFAM" id="SSF100879">
    <property type="entry name" value="Lesion bypass DNA polymerase (Y-family), little finger domain"/>
    <property type="match status" value="1"/>
</dbReference>
<dbReference type="PANTHER" id="PTHR11076">
    <property type="entry name" value="DNA REPAIR POLYMERASE UMUC / TRANSFERASE FAMILY MEMBER"/>
    <property type="match status" value="1"/>
</dbReference>
<dbReference type="GO" id="GO:0042276">
    <property type="term" value="P:error-prone translesion synthesis"/>
    <property type="evidence" value="ECO:0007669"/>
    <property type="project" value="TreeGrafter"/>
</dbReference>
<evidence type="ECO:0000259" key="17">
    <source>
        <dbReference type="PROSITE" id="PS50173"/>
    </source>
</evidence>
<evidence type="ECO:0000256" key="5">
    <source>
        <dbReference type="ARBA" id="ARBA00022490"/>
    </source>
</evidence>
<keyword evidence="5 16" id="KW-0963">Cytoplasm</keyword>
<evidence type="ECO:0000256" key="15">
    <source>
        <dbReference type="ARBA" id="ARBA00049244"/>
    </source>
</evidence>
<dbReference type="PROSITE" id="PS50173">
    <property type="entry name" value="UMUC"/>
    <property type="match status" value="1"/>
</dbReference>
<dbReference type="SUPFAM" id="SSF56672">
    <property type="entry name" value="DNA/RNA polymerases"/>
    <property type="match status" value="1"/>
</dbReference>
<evidence type="ECO:0000256" key="6">
    <source>
        <dbReference type="ARBA" id="ARBA00022679"/>
    </source>
</evidence>
<keyword evidence="12 16" id="KW-0239">DNA-directed DNA polymerase</keyword>
<keyword evidence="9 16" id="KW-0479">Metal-binding</keyword>
<evidence type="ECO:0000256" key="8">
    <source>
        <dbReference type="ARBA" id="ARBA00022705"/>
    </source>
</evidence>
<dbReference type="EC" id="2.7.7.7" evidence="16"/>
<dbReference type="InterPro" id="IPR022880">
    <property type="entry name" value="DNApol_IV"/>
</dbReference>
<keyword evidence="19" id="KW-1185">Reference proteome</keyword>
<dbReference type="InterPro" id="IPR001126">
    <property type="entry name" value="UmuC"/>
</dbReference>
<dbReference type="FunFam" id="3.40.1170.60:FF:000001">
    <property type="entry name" value="DNA polymerase IV"/>
    <property type="match status" value="1"/>
</dbReference>
<evidence type="ECO:0000256" key="4">
    <source>
        <dbReference type="ARBA" id="ARBA00022457"/>
    </source>
</evidence>
<feature type="binding site" evidence="16">
    <location>
        <position position="102"/>
    </location>
    <ligand>
        <name>Mg(2+)</name>
        <dbReference type="ChEBI" id="CHEBI:18420"/>
    </ligand>
</feature>
<sequence>MRKIIHIDMDAFFASIEQRDNEVFRGKPLAVGGSGSRGVVAAASYEARKFGVHSAMSSQLAVKKCPHLIFTPPRFHVYKEVSNQIRSIFLEYTDLVEPLSLDEAFLDVTTNHKNIPYAIDVAKEIKQKILERTQLTASAGISINKFLAKIASDYNKPDGLYVIGPKRAENFTETLKIERFFGIGKKTAERMHAMQIYTGLDLKQKSEEFLVQQFGKFGRLYYLNARGIDNRIVNPNHVRKSLGAERTFLEDTDDLTILHAELEKVADDLFRRMNRTAFKGKTITLKVKFSNFSTISRSKTLPSPPENYSFLLQTAKELLDHVPLELKIRLIGLSVKNNETDDAYPEDPGTMVQLKIPFEEDKG</sequence>
<evidence type="ECO:0000313" key="18">
    <source>
        <dbReference type="EMBL" id="MBC9812308.1"/>
    </source>
</evidence>
<dbReference type="GO" id="GO:0003684">
    <property type="term" value="F:damaged DNA binding"/>
    <property type="evidence" value="ECO:0007669"/>
    <property type="project" value="InterPro"/>
</dbReference>
<dbReference type="Proteomes" id="UP000652681">
    <property type="component" value="Unassembled WGS sequence"/>
</dbReference>
<dbReference type="Gene3D" id="3.30.1490.100">
    <property type="entry name" value="DNA polymerase, Y-family, little finger domain"/>
    <property type="match status" value="1"/>
</dbReference>
<dbReference type="InterPro" id="IPR036775">
    <property type="entry name" value="DNA_pol_Y-fam_lit_finger_sf"/>
</dbReference>
<dbReference type="PANTHER" id="PTHR11076:SF33">
    <property type="entry name" value="DNA POLYMERASE KAPPA"/>
    <property type="match status" value="1"/>
</dbReference>
<dbReference type="InterPro" id="IPR050116">
    <property type="entry name" value="DNA_polymerase-Y"/>
</dbReference>
<evidence type="ECO:0000256" key="16">
    <source>
        <dbReference type="HAMAP-Rule" id="MF_01113"/>
    </source>
</evidence>
<feature type="binding site" evidence="16">
    <location>
        <position position="8"/>
    </location>
    <ligand>
        <name>Mg(2+)</name>
        <dbReference type="ChEBI" id="CHEBI:18420"/>
    </ligand>
</feature>
<keyword evidence="4 16" id="KW-0515">Mutator protein</keyword>
<name>A0A8J6TZM3_9FLAO</name>
<dbReference type="Pfam" id="PF00817">
    <property type="entry name" value="IMS"/>
    <property type="match status" value="1"/>
</dbReference>
<feature type="site" description="Substrate discrimination" evidence="16">
    <location>
        <position position="13"/>
    </location>
</feature>
<evidence type="ECO:0000256" key="14">
    <source>
        <dbReference type="ARBA" id="ARBA00023204"/>
    </source>
</evidence>
<keyword evidence="8 16" id="KW-0235">DNA replication</keyword>
<dbReference type="InterPro" id="IPR017961">
    <property type="entry name" value="DNA_pol_Y-fam_little_finger"/>
</dbReference>
<dbReference type="NCBIfam" id="NF002677">
    <property type="entry name" value="PRK02406.1"/>
    <property type="match status" value="1"/>
</dbReference>
<evidence type="ECO:0000256" key="12">
    <source>
        <dbReference type="ARBA" id="ARBA00022932"/>
    </source>
</evidence>
<feature type="active site" evidence="16">
    <location>
        <position position="103"/>
    </location>
</feature>
<dbReference type="GO" id="GO:0006261">
    <property type="term" value="P:DNA-templated DNA replication"/>
    <property type="evidence" value="ECO:0007669"/>
    <property type="project" value="UniProtKB-UniRule"/>
</dbReference>